<accession>A0AAD8RJM8</accession>
<feature type="compositionally biased region" description="Basic and acidic residues" evidence="1">
    <location>
        <begin position="52"/>
        <end position="66"/>
    </location>
</feature>
<gene>
    <name evidence="2" type="ORF">QYE76_000215</name>
</gene>
<protein>
    <submittedName>
        <fullName evidence="2">Uncharacterized protein</fullName>
    </submittedName>
</protein>
<comment type="caution">
    <text evidence="2">The sequence shown here is derived from an EMBL/GenBank/DDBJ whole genome shotgun (WGS) entry which is preliminary data.</text>
</comment>
<evidence type="ECO:0000313" key="2">
    <source>
        <dbReference type="EMBL" id="KAK1625900.1"/>
    </source>
</evidence>
<feature type="compositionally biased region" description="Basic and acidic residues" evidence="1">
    <location>
        <begin position="110"/>
        <end position="122"/>
    </location>
</feature>
<sequence>MCPKTVILDRMHAWMQIRGVPPLFRKEGIVKDMAARIGEVQSVDLYAMGASDPRDEHETPAGDGHRGGNSGKGDTSSRKRPQGDSTAVKPPGAKGPAPGMPTITAGSGQEGKDHGNGVKKNLDVALQEEAAKNNIGGSSSVKPDPKRPRKNRDGTEQAGSEEHRQDQ</sequence>
<keyword evidence="3" id="KW-1185">Reference proteome</keyword>
<proteinExistence type="predicted"/>
<organism evidence="2 3">
    <name type="scientific">Lolium multiflorum</name>
    <name type="common">Italian ryegrass</name>
    <name type="synonym">Lolium perenne subsp. multiflorum</name>
    <dbReference type="NCBI Taxonomy" id="4521"/>
    <lineage>
        <taxon>Eukaryota</taxon>
        <taxon>Viridiplantae</taxon>
        <taxon>Streptophyta</taxon>
        <taxon>Embryophyta</taxon>
        <taxon>Tracheophyta</taxon>
        <taxon>Spermatophyta</taxon>
        <taxon>Magnoliopsida</taxon>
        <taxon>Liliopsida</taxon>
        <taxon>Poales</taxon>
        <taxon>Poaceae</taxon>
        <taxon>BOP clade</taxon>
        <taxon>Pooideae</taxon>
        <taxon>Poodae</taxon>
        <taxon>Poeae</taxon>
        <taxon>Poeae Chloroplast Group 2 (Poeae type)</taxon>
        <taxon>Loliodinae</taxon>
        <taxon>Loliinae</taxon>
        <taxon>Lolium</taxon>
    </lineage>
</organism>
<evidence type="ECO:0000313" key="3">
    <source>
        <dbReference type="Proteomes" id="UP001231189"/>
    </source>
</evidence>
<reference evidence="2" key="1">
    <citation type="submission" date="2023-07" db="EMBL/GenBank/DDBJ databases">
        <title>A chromosome-level genome assembly of Lolium multiflorum.</title>
        <authorList>
            <person name="Chen Y."/>
            <person name="Copetti D."/>
            <person name="Kolliker R."/>
            <person name="Studer B."/>
        </authorList>
    </citation>
    <scope>NUCLEOTIDE SEQUENCE</scope>
    <source>
        <strain evidence="2">02402/16</strain>
        <tissue evidence="2">Leaf</tissue>
    </source>
</reference>
<evidence type="ECO:0000256" key="1">
    <source>
        <dbReference type="SAM" id="MobiDB-lite"/>
    </source>
</evidence>
<name>A0AAD8RJM8_LOLMU</name>
<dbReference type="EMBL" id="JAUUTY010000005">
    <property type="protein sequence ID" value="KAK1625900.1"/>
    <property type="molecule type" value="Genomic_DNA"/>
</dbReference>
<feature type="compositionally biased region" description="Basic and acidic residues" evidence="1">
    <location>
        <begin position="143"/>
        <end position="167"/>
    </location>
</feature>
<feature type="region of interest" description="Disordered" evidence="1">
    <location>
        <begin position="49"/>
        <end position="167"/>
    </location>
</feature>
<dbReference type="Proteomes" id="UP001231189">
    <property type="component" value="Unassembled WGS sequence"/>
</dbReference>
<dbReference type="AlphaFoldDB" id="A0AAD8RJM8"/>